<dbReference type="Gene3D" id="2.120.10.80">
    <property type="entry name" value="Kelch-type beta propeller"/>
    <property type="match status" value="1"/>
</dbReference>
<dbReference type="InterPro" id="IPR036116">
    <property type="entry name" value="FN3_sf"/>
</dbReference>
<reference evidence="3" key="1">
    <citation type="journal article" date="2019" name="Int. J. Syst. Evol. Microbiol.">
        <title>The Global Catalogue of Microorganisms (GCM) 10K type strain sequencing project: providing services to taxonomists for standard genome sequencing and annotation.</title>
        <authorList>
            <consortium name="The Broad Institute Genomics Platform"/>
            <consortium name="The Broad Institute Genome Sequencing Center for Infectious Disease"/>
            <person name="Wu L."/>
            <person name="Ma J."/>
        </authorList>
    </citation>
    <scope>NUCLEOTIDE SEQUENCE [LARGE SCALE GENOMIC DNA]</scope>
    <source>
        <strain evidence="3">CGMCC 1.10832</strain>
    </source>
</reference>
<dbReference type="InterPro" id="IPR011043">
    <property type="entry name" value="Gal_Oxase/kelch_b-propeller"/>
</dbReference>
<evidence type="ECO:0000313" key="2">
    <source>
        <dbReference type="EMBL" id="GGC55256.1"/>
    </source>
</evidence>
<dbReference type="PANTHER" id="PTHR45632">
    <property type="entry name" value="LD33804P"/>
    <property type="match status" value="1"/>
</dbReference>
<feature type="domain" description="Fibronectin type-III" evidence="1">
    <location>
        <begin position="337"/>
        <end position="424"/>
    </location>
</feature>
<evidence type="ECO:0000259" key="1">
    <source>
        <dbReference type="PROSITE" id="PS50853"/>
    </source>
</evidence>
<dbReference type="SUPFAM" id="SSF50965">
    <property type="entry name" value="Galactose oxidase, central domain"/>
    <property type="match status" value="1"/>
</dbReference>
<dbReference type="CDD" id="cd00063">
    <property type="entry name" value="FN3"/>
    <property type="match status" value="1"/>
</dbReference>
<keyword evidence="3" id="KW-1185">Reference proteome</keyword>
<proteinExistence type="predicted"/>
<organism evidence="2 3">
    <name type="scientific">Marivirga lumbricoides</name>
    <dbReference type="NCBI Taxonomy" id="1046115"/>
    <lineage>
        <taxon>Bacteria</taxon>
        <taxon>Pseudomonadati</taxon>
        <taxon>Bacteroidota</taxon>
        <taxon>Cytophagia</taxon>
        <taxon>Cytophagales</taxon>
        <taxon>Marivirgaceae</taxon>
        <taxon>Marivirga</taxon>
    </lineage>
</organism>
<dbReference type="InterPro" id="IPR003961">
    <property type="entry name" value="FN3_dom"/>
</dbReference>
<sequence length="536" mass="58807">MKTIFTNVIALLLVLLCFNGLSQVQKWENSSAFPGTARSEAISFTINNVAYVGLGSNSSQKFTDFYKFDPVTEQWTQIASFPGEARSGAIAFTASGKGYVGTGMSTSSTRLKDFYEYDPTSNTWAPIAEFPGSARNLASSFSINNIGYVGLGKSANDEESDFYKFNPASGTWSAIAGLGADNKRLQAKGFSVAGKGYITGGTEVDEVNYTTTTFSDVQSYDPITNTWSEEVFADSKLSGLNDASLFVDDNNLVYLLGKSYSFSTSSYTAKSVKYDPSDNSVTTFTPAFASAGRSYSVAFFVNNTAYAGLGSSSTSFGGATTYHNDLQKLVTVEPPASPTNFSAYNISKTSARISWTRPSGIDSVVVSISPINNESYVELDMVRYSSYYDVTNLTEGTKYYIKLESLKEGVKSTPLLGSFTTLSDVPIAITDLHADTTNILGFKLTWSRERSSYYDKYYVERAIGEGAFERIDTVDYGYTTEYYDRDIIDKNSDLFRYRIFIYNPDKNTLSESSNIAEVTTEYMAPIAIEPSITVYL</sequence>
<dbReference type="EMBL" id="BMEC01000022">
    <property type="protein sequence ID" value="GGC55256.1"/>
    <property type="molecule type" value="Genomic_DNA"/>
</dbReference>
<dbReference type="RefSeq" id="WP_188467719.1">
    <property type="nucleotide sequence ID" value="NZ_BAABHU010000022.1"/>
</dbReference>
<protein>
    <recommendedName>
        <fullName evidence="1">Fibronectin type-III domain-containing protein</fullName>
    </recommendedName>
</protein>
<dbReference type="InterPro" id="IPR013783">
    <property type="entry name" value="Ig-like_fold"/>
</dbReference>
<dbReference type="Pfam" id="PF24681">
    <property type="entry name" value="Kelch_KLHDC2_KLHL20_DRC7"/>
    <property type="match status" value="1"/>
</dbReference>
<dbReference type="Proteomes" id="UP000636010">
    <property type="component" value="Unassembled WGS sequence"/>
</dbReference>
<accession>A0ABQ1N686</accession>
<name>A0ABQ1N686_9BACT</name>
<dbReference type="Gene3D" id="2.60.40.10">
    <property type="entry name" value="Immunoglobulins"/>
    <property type="match status" value="2"/>
</dbReference>
<dbReference type="InterPro" id="IPR015915">
    <property type="entry name" value="Kelch-typ_b-propeller"/>
</dbReference>
<dbReference type="PROSITE" id="PS50853">
    <property type="entry name" value="FN3"/>
    <property type="match status" value="1"/>
</dbReference>
<dbReference type="Pfam" id="PF00041">
    <property type="entry name" value="fn3"/>
    <property type="match status" value="1"/>
</dbReference>
<evidence type="ECO:0000313" key="3">
    <source>
        <dbReference type="Proteomes" id="UP000636010"/>
    </source>
</evidence>
<dbReference type="SUPFAM" id="SSF49265">
    <property type="entry name" value="Fibronectin type III"/>
    <property type="match status" value="1"/>
</dbReference>
<comment type="caution">
    <text evidence="2">The sequence shown here is derived from an EMBL/GenBank/DDBJ whole genome shotgun (WGS) entry which is preliminary data.</text>
</comment>
<dbReference type="SMART" id="SM00060">
    <property type="entry name" value="FN3"/>
    <property type="match status" value="1"/>
</dbReference>
<gene>
    <name evidence="2" type="ORF">GCM10011506_46140</name>
</gene>